<feature type="domain" description="VWFA" evidence="4">
    <location>
        <begin position="311"/>
        <end position="420"/>
    </location>
</feature>
<feature type="domain" description="RING-type" evidence="3">
    <location>
        <begin position="163"/>
        <end position="205"/>
    </location>
</feature>
<feature type="compositionally biased region" description="Low complexity" evidence="2">
    <location>
        <begin position="78"/>
        <end position="90"/>
    </location>
</feature>
<dbReference type="Pfam" id="PF13519">
    <property type="entry name" value="VWA_2"/>
    <property type="match status" value="1"/>
</dbReference>
<dbReference type="STRING" id="4155.A0A022RN02"/>
<keyword evidence="1" id="KW-0863">Zinc-finger</keyword>
<dbReference type="AlphaFoldDB" id="A0A022RN02"/>
<dbReference type="Gene3D" id="3.30.40.10">
    <property type="entry name" value="Zinc/RING finger domain, C3HC4 (zinc finger)"/>
    <property type="match status" value="1"/>
</dbReference>
<evidence type="ECO:0000256" key="2">
    <source>
        <dbReference type="SAM" id="MobiDB-lite"/>
    </source>
</evidence>
<evidence type="ECO:0008006" key="7">
    <source>
        <dbReference type="Google" id="ProtNLM"/>
    </source>
</evidence>
<evidence type="ECO:0000259" key="4">
    <source>
        <dbReference type="PROSITE" id="PS50234"/>
    </source>
</evidence>
<dbReference type="GO" id="GO:0008270">
    <property type="term" value="F:zinc ion binding"/>
    <property type="evidence" value="ECO:0007669"/>
    <property type="project" value="UniProtKB-KW"/>
</dbReference>
<protein>
    <recommendedName>
        <fullName evidence="7">RING-type domain-containing protein</fullName>
    </recommendedName>
</protein>
<dbReference type="Gene3D" id="3.40.50.410">
    <property type="entry name" value="von Willebrand factor, type A domain"/>
    <property type="match status" value="1"/>
</dbReference>
<dbReference type="PANTHER" id="PTHR10579">
    <property type="entry name" value="CALCIUM-ACTIVATED CHLORIDE CHANNEL REGULATOR"/>
    <property type="match status" value="1"/>
</dbReference>
<evidence type="ECO:0000256" key="1">
    <source>
        <dbReference type="PROSITE-ProRule" id="PRU00175"/>
    </source>
</evidence>
<feature type="compositionally biased region" description="Low complexity" evidence="2">
    <location>
        <begin position="49"/>
        <end position="71"/>
    </location>
</feature>
<accession>A0A022RN02</accession>
<evidence type="ECO:0000313" key="6">
    <source>
        <dbReference type="Proteomes" id="UP000030748"/>
    </source>
</evidence>
<evidence type="ECO:0000259" key="3">
    <source>
        <dbReference type="PROSITE" id="PS50089"/>
    </source>
</evidence>
<dbReference type="PROSITE" id="PS50089">
    <property type="entry name" value="ZF_RING_2"/>
    <property type="match status" value="1"/>
</dbReference>
<proteinExistence type="predicted"/>
<feature type="region of interest" description="Disordered" evidence="2">
    <location>
        <begin position="11"/>
        <end position="93"/>
    </location>
</feature>
<dbReference type="InterPro" id="IPR051266">
    <property type="entry name" value="CLCR"/>
</dbReference>
<dbReference type="SUPFAM" id="SSF57850">
    <property type="entry name" value="RING/U-box"/>
    <property type="match status" value="1"/>
</dbReference>
<dbReference type="Pfam" id="PF25243">
    <property type="entry name" value="WAV3_C"/>
    <property type="match status" value="1"/>
</dbReference>
<dbReference type="InterPro" id="IPR057427">
    <property type="entry name" value="WAV3_C"/>
</dbReference>
<dbReference type="EMBL" id="KI630330">
    <property type="protein sequence ID" value="EYU41351.1"/>
    <property type="molecule type" value="Genomic_DNA"/>
</dbReference>
<evidence type="ECO:0000313" key="5">
    <source>
        <dbReference type="EMBL" id="EYU41351.1"/>
    </source>
</evidence>
<organism evidence="5 6">
    <name type="scientific">Erythranthe guttata</name>
    <name type="common">Yellow monkey flower</name>
    <name type="synonym">Mimulus guttatus</name>
    <dbReference type="NCBI Taxonomy" id="4155"/>
    <lineage>
        <taxon>Eukaryota</taxon>
        <taxon>Viridiplantae</taxon>
        <taxon>Streptophyta</taxon>
        <taxon>Embryophyta</taxon>
        <taxon>Tracheophyta</taxon>
        <taxon>Spermatophyta</taxon>
        <taxon>Magnoliopsida</taxon>
        <taxon>eudicotyledons</taxon>
        <taxon>Gunneridae</taxon>
        <taxon>Pentapetalae</taxon>
        <taxon>asterids</taxon>
        <taxon>lamiids</taxon>
        <taxon>Lamiales</taxon>
        <taxon>Phrymaceae</taxon>
        <taxon>Erythranthe</taxon>
    </lineage>
</organism>
<dbReference type="Pfam" id="PF17123">
    <property type="entry name" value="zf-RING_11"/>
    <property type="match status" value="1"/>
</dbReference>
<keyword evidence="1" id="KW-0862">Zinc</keyword>
<keyword evidence="6" id="KW-1185">Reference proteome</keyword>
<dbReference type="InterPro" id="IPR036465">
    <property type="entry name" value="vWFA_dom_sf"/>
</dbReference>
<dbReference type="Proteomes" id="UP000030748">
    <property type="component" value="Unassembled WGS sequence"/>
</dbReference>
<dbReference type="InterPro" id="IPR001841">
    <property type="entry name" value="Znf_RING"/>
</dbReference>
<dbReference type="eggNOG" id="ENOG502QVJZ">
    <property type="taxonomic scope" value="Eukaryota"/>
</dbReference>
<dbReference type="SUPFAM" id="SSF53300">
    <property type="entry name" value="vWA-like"/>
    <property type="match status" value="1"/>
</dbReference>
<dbReference type="SMART" id="SM00184">
    <property type="entry name" value="RING"/>
    <property type="match status" value="1"/>
</dbReference>
<sequence length="690" mass="74894">MVLGWRRAFCTSVPKDEERKNSPIIRDHKSDPNPTPSPRIRSRFVGFFSNPSTPRSQSPTPTLRCRTAAAAAPPPPRAAVRSSSAPQSPRLQCKTRDSRRFFHRSNPSSPRSPSAAFSLFKSSVGISKVELLIDYGVNLLKLCLINCLIFVLICEFMDKQSGCGICLERVKAGQGTAIFTAECGHLFHFPCIGAREDAGSSDAICRDSKAKCDSRSAALKVYNDDESLSSPTSGARFNPIPESDETEEENEDFPGFSIANRASPAEVRARSMEVALSPEAAVVSVGKSSESYAVVLKIKAPAAPVPRAPIDLVAVLNVGGSITAEKLHLMKRAMRVVVSHLTAADRMSIVAFSTTSKRLLPLRRMGPAGRRSARRIIDAVVSLDGAANCAADSVKKAAKVIEDRREKNPAATIVLFSDGHRSGPLVSSAIFPGLNIPVHSISLSACINAPPDGAFLKCVTGLLSMVMQDLKIRLGFTSGSSPAEISAVYSYAGKPAFLGSGSSWIRVGDLHSEEEREFLVELKVPSSFSGAQHRILSIRCSYSDPLTQQPVFDKDRSLVIPRPRAIQRLKCLFIATRAVAESRRLAERNDVAGAQHVLASGRAMILQTGSGEEFLRLLEAELAELSWKRNDRLQIKSSRERGAAARAEEKAEPITPLSAWRAAERLAKVAIMRKSLNRVSDLHGFENARF</sequence>
<reference evidence="5 6" key="1">
    <citation type="journal article" date="2013" name="Proc. Natl. Acad. Sci. U.S.A.">
        <title>Fine-scale variation in meiotic recombination in Mimulus inferred from population shotgun sequencing.</title>
        <authorList>
            <person name="Hellsten U."/>
            <person name="Wright K.M."/>
            <person name="Jenkins J."/>
            <person name="Shu S."/>
            <person name="Yuan Y."/>
            <person name="Wessler S.R."/>
            <person name="Schmutz J."/>
            <person name="Willis J.H."/>
            <person name="Rokhsar D.S."/>
        </authorList>
    </citation>
    <scope>NUCLEOTIDE SEQUENCE [LARGE SCALE GENOMIC DNA]</scope>
    <source>
        <strain evidence="6">cv. DUN x IM62</strain>
    </source>
</reference>
<dbReference type="PROSITE" id="PS50234">
    <property type="entry name" value="VWFA"/>
    <property type="match status" value="1"/>
</dbReference>
<gene>
    <name evidence="5" type="ORF">MIMGU_mgv1a002298mg</name>
</gene>
<name>A0A022RN02_ERYGU</name>
<feature type="compositionally biased region" description="Basic and acidic residues" evidence="2">
    <location>
        <begin position="14"/>
        <end position="31"/>
    </location>
</feature>
<dbReference type="InterPro" id="IPR002035">
    <property type="entry name" value="VWF_A"/>
</dbReference>
<dbReference type="InterPro" id="IPR013083">
    <property type="entry name" value="Znf_RING/FYVE/PHD"/>
</dbReference>
<feature type="region of interest" description="Disordered" evidence="2">
    <location>
        <begin position="225"/>
        <end position="257"/>
    </location>
</feature>
<dbReference type="PANTHER" id="PTHR10579:SF59">
    <property type="entry name" value="E3 UBIQUITIN-PROTEIN LIGASE EDA40-RELATED"/>
    <property type="match status" value="1"/>
</dbReference>
<dbReference type="SMART" id="SM00327">
    <property type="entry name" value="VWA"/>
    <property type="match status" value="1"/>
</dbReference>
<keyword evidence="1" id="KW-0479">Metal-binding</keyword>
<feature type="compositionally biased region" description="Acidic residues" evidence="2">
    <location>
        <begin position="242"/>
        <end position="252"/>
    </location>
</feature>